<evidence type="ECO:0000313" key="2">
    <source>
        <dbReference type="Proteomes" id="UP001165960"/>
    </source>
</evidence>
<keyword evidence="2" id="KW-1185">Reference proteome</keyword>
<comment type="caution">
    <text evidence="1">The sequence shown here is derived from an EMBL/GenBank/DDBJ whole genome shotgun (WGS) entry which is preliminary data.</text>
</comment>
<accession>A0ACC2TGC7</accession>
<sequence length="78" mass="9099">MSWLYGSSSKLDMEAVEREYTMVNELFQRVQKSCRTKCIPTQYTQPEITKGESTCIDRCVQKYIQTATKIAVESRRPQ</sequence>
<proteinExistence type="predicted"/>
<protein>
    <submittedName>
        <fullName evidence="1">Protein transporter tim10</fullName>
    </submittedName>
</protein>
<dbReference type="EMBL" id="QTSX02002917">
    <property type="protein sequence ID" value="KAJ9073292.1"/>
    <property type="molecule type" value="Genomic_DNA"/>
</dbReference>
<organism evidence="1 2">
    <name type="scientific">Entomophthora muscae</name>
    <dbReference type="NCBI Taxonomy" id="34485"/>
    <lineage>
        <taxon>Eukaryota</taxon>
        <taxon>Fungi</taxon>
        <taxon>Fungi incertae sedis</taxon>
        <taxon>Zoopagomycota</taxon>
        <taxon>Entomophthoromycotina</taxon>
        <taxon>Entomophthoromycetes</taxon>
        <taxon>Entomophthorales</taxon>
        <taxon>Entomophthoraceae</taxon>
        <taxon>Entomophthora</taxon>
    </lineage>
</organism>
<dbReference type="Proteomes" id="UP001165960">
    <property type="component" value="Unassembled WGS sequence"/>
</dbReference>
<name>A0ACC2TGC7_9FUNG</name>
<gene>
    <name evidence="1" type="primary">TIM10_2</name>
    <name evidence="1" type="ORF">DSO57_1018007</name>
</gene>
<reference evidence="1" key="1">
    <citation type="submission" date="2022-04" db="EMBL/GenBank/DDBJ databases">
        <title>Genome of the entomopathogenic fungus Entomophthora muscae.</title>
        <authorList>
            <person name="Elya C."/>
            <person name="Lovett B.R."/>
            <person name="Lee E."/>
            <person name="Macias A.M."/>
            <person name="Hajek A.E."/>
            <person name="De Bivort B.L."/>
            <person name="Kasson M.T."/>
            <person name="De Fine Licht H.H."/>
            <person name="Stajich J.E."/>
        </authorList>
    </citation>
    <scope>NUCLEOTIDE SEQUENCE</scope>
    <source>
        <strain evidence="1">Berkeley</strain>
    </source>
</reference>
<evidence type="ECO:0000313" key="1">
    <source>
        <dbReference type="EMBL" id="KAJ9073292.1"/>
    </source>
</evidence>